<dbReference type="Gene3D" id="1.20.1070.10">
    <property type="entry name" value="Rhodopsin 7-helix transmembrane proteins"/>
    <property type="match status" value="1"/>
</dbReference>
<dbReference type="Proteomes" id="UP000663869">
    <property type="component" value="Unassembled WGS sequence"/>
</dbReference>
<evidence type="ECO:0000313" key="2">
    <source>
        <dbReference type="EMBL" id="CAF3725800.1"/>
    </source>
</evidence>
<organism evidence="5 6">
    <name type="scientific">Rotaria socialis</name>
    <dbReference type="NCBI Taxonomy" id="392032"/>
    <lineage>
        <taxon>Eukaryota</taxon>
        <taxon>Metazoa</taxon>
        <taxon>Spiralia</taxon>
        <taxon>Gnathifera</taxon>
        <taxon>Rotifera</taxon>
        <taxon>Eurotatoria</taxon>
        <taxon>Bdelloidea</taxon>
        <taxon>Philodinida</taxon>
        <taxon>Philodinidae</taxon>
        <taxon>Rotaria</taxon>
    </lineage>
</organism>
<feature type="transmembrane region" description="Helical" evidence="1">
    <location>
        <begin position="117"/>
        <end position="135"/>
    </location>
</feature>
<dbReference type="EMBL" id="CAJOBQ010000121">
    <property type="protein sequence ID" value="CAF4263871.1"/>
    <property type="molecule type" value="Genomic_DNA"/>
</dbReference>
<evidence type="ECO:0000313" key="5">
    <source>
        <dbReference type="EMBL" id="CAF4536654.1"/>
    </source>
</evidence>
<evidence type="ECO:0000313" key="6">
    <source>
        <dbReference type="Proteomes" id="UP000663838"/>
    </source>
</evidence>
<reference evidence="5" key="1">
    <citation type="submission" date="2021-02" db="EMBL/GenBank/DDBJ databases">
        <authorList>
            <person name="Nowell W R."/>
        </authorList>
    </citation>
    <scope>NUCLEOTIDE SEQUENCE</scope>
</reference>
<protein>
    <recommendedName>
        <fullName evidence="7">G-protein coupled receptors family 1 profile domain-containing protein</fullName>
    </recommendedName>
</protein>
<proteinExistence type="predicted"/>
<dbReference type="EMBL" id="CAJOBS010000257">
    <property type="protein sequence ID" value="CAF4536654.1"/>
    <property type="molecule type" value="Genomic_DNA"/>
</dbReference>
<dbReference type="Proteomes" id="UP000663862">
    <property type="component" value="Unassembled WGS sequence"/>
</dbReference>
<feature type="transmembrane region" description="Helical" evidence="1">
    <location>
        <begin position="218"/>
        <end position="238"/>
    </location>
</feature>
<evidence type="ECO:0000313" key="3">
    <source>
        <dbReference type="EMBL" id="CAF3737074.1"/>
    </source>
</evidence>
<name>A0A820XM58_9BILA</name>
<evidence type="ECO:0000256" key="1">
    <source>
        <dbReference type="SAM" id="Phobius"/>
    </source>
</evidence>
<sequence>MSDQDYVCAAKNVSMAQCGNLQHDSLVSRSVQFWVIKFVLIYPLLDNQYTYVTIGIAVGCIMLAIGSIFLMFNCISIECVLRFLLAVTDWFHACAAVERLLSVILNAKFGLMKSKKLAKLLIIIFPLLISISLMHDPIHRGLIYDEEAQRTWRLLRLKPHIESYNSFINIFHFITPFALKLISTISTIFCIAKNRTLVKNENSYSDNIKEQFHKYKNLIISSSCLVILALPPLILNFASGCTESVQEPSVFLAAYFVSIIPSLIAFVIFVSTSQTYKKRVQKCGSKKMEGVPTSFSSILIYHTKKYILQYNFRREL</sequence>
<evidence type="ECO:0000313" key="4">
    <source>
        <dbReference type="EMBL" id="CAF4263871.1"/>
    </source>
</evidence>
<keyword evidence="1" id="KW-0472">Membrane</keyword>
<dbReference type="SUPFAM" id="SSF81321">
    <property type="entry name" value="Family A G protein-coupled receptor-like"/>
    <property type="match status" value="1"/>
</dbReference>
<feature type="transmembrane region" description="Helical" evidence="1">
    <location>
        <begin position="49"/>
        <end position="72"/>
    </location>
</feature>
<comment type="caution">
    <text evidence="5">The sequence shown here is derived from an EMBL/GenBank/DDBJ whole genome shotgun (WGS) entry which is preliminary data.</text>
</comment>
<evidence type="ECO:0008006" key="7">
    <source>
        <dbReference type="Google" id="ProtNLM"/>
    </source>
</evidence>
<gene>
    <name evidence="2" type="ORF">FME351_LOCUS29361</name>
    <name evidence="3" type="ORF">KIK155_LOCUS28915</name>
    <name evidence="5" type="ORF">TOA249_LOCUS6157</name>
    <name evidence="4" type="ORF">TSG867_LOCUS3887</name>
</gene>
<feature type="transmembrane region" description="Helical" evidence="1">
    <location>
        <begin position="170"/>
        <end position="192"/>
    </location>
</feature>
<dbReference type="AlphaFoldDB" id="A0A820XM58"/>
<dbReference type="EMBL" id="CAJNYV010005305">
    <property type="protein sequence ID" value="CAF3737074.1"/>
    <property type="molecule type" value="Genomic_DNA"/>
</dbReference>
<keyword evidence="1" id="KW-0812">Transmembrane</keyword>
<dbReference type="Proteomes" id="UP000663865">
    <property type="component" value="Unassembled WGS sequence"/>
</dbReference>
<dbReference type="EMBL" id="CAJNYU010004111">
    <property type="protein sequence ID" value="CAF3725800.1"/>
    <property type="molecule type" value="Genomic_DNA"/>
</dbReference>
<dbReference type="Proteomes" id="UP000663838">
    <property type="component" value="Unassembled WGS sequence"/>
</dbReference>
<keyword evidence="1" id="KW-1133">Transmembrane helix</keyword>
<accession>A0A820XM58</accession>
<feature type="transmembrane region" description="Helical" evidence="1">
    <location>
        <begin position="250"/>
        <end position="272"/>
    </location>
</feature>